<gene>
    <name evidence="2" type="ORF">FVE85_9871</name>
</gene>
<sequence length="133" mass="13986">MGCATHRRENEATAALGRQQRAAGSGGVQLDVQHACIYARACELVAGAAGTGRGGAPAHLREPRPSARRGMHVTIIGGSQSRYAPMSCNSLVRTARLEAKNASQEMLKRTSAQFQLAMAASQQLFGSAAYMPS</sequence>
<evidence type="ECO:0000256" key="1">
    <source>
        <dbReference type="SAM" id="MobiDB-lite"/>
    </source>
</evidence>
<protein>
    <submittedName>
        <fullName evidence="2">Uncharacterized protein</fullName>
    </submittedName>
</protein>
<dbReference type="EMBL" id="VRMN01000017">
    <property type="protein sequence ID" value="KAA8490979.1"/>
    <property type="molecule type" value="Genomic_DNA"/>
</dbReference>
<evidence type="ECO:0000313" key="2">
    <source>
        <dbReference type="EMBL" id="KAA8490979.1"/>
    </source>
</evidence>
<keyword evidence="3" id="KW-1185">Reference proteome</keyword>
<proteinExistence type="predicted"/>
<organism evidence="2 3">
    <name type="scientific">Porphyridium purpureum</name>
    <name type="common">Red alga</name>
    <name type="synonym">Porphyridium cruentum</name>
    <dbReference type="NCBI Taxonomy" id="35688"/>
    <lineage>
        <taxon>Eukaryota</taxon>
        <taxon>Rhodophyta</taxon>
        <taxon>Bangiophyceae</taxon>
        <taxon>Porphyridiales</taxon>
        <taxon>Porphyridiaceae</taxon>
        <taxon>Porphyridium</taxon>
    </lineage>
</organism>
<reference evidence="3" key="1">
    <citation type="journal article" date="2019" name="Nat. Commun.">
        <title>Expansion of phycobilisome linker gene families in mesophilic red algae.</title>
        <authorList>
            <person name="Lee J."/>
            <person name="Kim D."/>
            <person name="Bhattacharya D."/>
            <person name="Yoon H.S."/>
        </authorList>
    </citation>
    <scope>NUCLEOTIDE SEQUENCE [LARGE SCALE GENOMIC DNA]</scope>
    <source>
        <strain evidence="3">CCMP 1328</strain>
    </source>
</reference>
<name>A0A5J4YHT0_PORPP</name>
<comment type="caution">
    <text evidence="2">The sequence shown here is derived from an EMBL/GenBank/DDBJ whole genome shotgun (WGS) entry which is preliminary data.</text>
</comment>
<evidence type="ECO:0000313" key="3">
    <source>
        <dbReference type="Proteomes" id="UP000324585"/>
    </source>
</evidence>
<feature type="region of interest" description="Disordered" evidence="1">
    <location>
        <begin position="1"/>
        <end position="23"/>
    </location>
</feature>
<feature type="compositionally biased region" description="Basic and acidic residues" evidence="1">
    <location>
        <begin position="1"/>
        <end position="11"/>
    </location>
</feature>
<dbReference type="AlphaFoldDB" id="A0A5J4YHT0"/>
<dbReference type="Proteomes" id="UP000324585">
    <property type="component" value="Unassembled WGS sequence"/>
</dbReference>
<accession>A0A5J4YHT0</accession>